<accession>A0A9D1V8J7</accession>
<feature type="domain" description="RecX first three-helical" evidence="7">
    <location>
        <begin position="62"/>
        <end position="101"/>
    </location>
</feature>
<comment type="caution">
    <text evidence="8">The sequence shown here is derived from an EMBL/GenBank/DDBJ whole genome shotgun (WGS) entry which is preliminary data.</text>
</comment>
<organism evidence="8 9">
    <name type="scientific">Candidatus Borkfalkia faecipullorum</name>
    <dbReference type="NCBI Taxonomy" id="2838510"/>
    <lineage>
        <taxon>Bacteria</taxon>
        <taxon>Bacillati</taxon>
        <taxon>Bacillota</taxon>
        <taxon>Clostridia</taxon>
        <taxon>Christensenellales</taxon>
        <taxon>Christensenellaceae</taxon>
        <taxon>Candidatus Borkfalkia</taxon>
    </lineage>
</organism>
<dbReference type="HAMAP" id="MF_01114">
    <property type="entry name" value="RecX"/>
    <property type="match status" value="1"/>
</dbReference>
<evidence type="ECO:0000256" key="5">
    <source>
        <dbReference type="HAMAP-Rule" id="MF_01114"/>
    </source>
</evidence>
<evidence type="ECO:0000259" key="6">
    <source>
        <dbReference type="Pfam" id="PF02631"/>
    </source>
</evidence>
<reference evidence="8" key="1">
    <citation type="journal article" date="2021" name="PeerJ">
        <title>Extensive microbial diversity within the chicken gut microbiome revealed by metagenomics and culture.</title>
        <authorList>
            <person name="Gilroy R."/>
            <person name="Ravi A."/>
            <person name="Getino M."/>
            <person name="Pursley I."/>
            <person name="Horton D.L."/>
            <person name="Alikhan N.F."/>
            <person name="Baker D."/>
            <person name="Gharbi K."/>
            <person name="Hall N."/>
            <person name="Watson M."/>
            <person name="Adriaenssens E.M."/>
            <person name="Foster-Nyarko E."/>
            <person name="Jarju S."/>
            <person name="Secka A."/>
            <person name="Antonio M."/>
            <person name="Oren A."/>
            <person name="Chaudhuri R.R."/>
            <person name="La Ragione R."/>
            <person name="Hildebrand F."/>
            <person name="Pallen M.J."/>
        </authorList>
    </citation>
    <scope>NUCLEOTIDE SEQUENCE</scope>
    <source>
        <strain evidence="8">811</strain>
    </source>
</reference>
<evidence type="ECO:0000256" key="2">
    <source>
        <dbReference type="ARBA" id="ARBA00009695"/>
    </source>
</evidence>
<proteinExistence type="inferred from homology"/>
<evidence type="ECO:0000256" key="1">
    <source>
        <dbReference type="ARBA" id="ARBA00004496"/>
    </source>
</evidence>
<gene>
    <name evidence="5" type="primary">recX</name>
    <name evidence="8" type="ORF">H9741_06510</name>
</gene>
<name>A0A9D1V8J7_9FIRM</name>
<evidence type="ECO:0000259" key="7">
    <source>
        <dbReference type="Pfam" id="PF21982"/>
    </source>
</evidence>
<dbReference type="Proteomes" id="UP000824204">
    <property type="component" value="Unassembled WGS sequence"/>
</dbReference>
<evidence type="ECO:0000313" key="8">
    <source>
        <dbReference type="EMBL" id="HIX08102.1"/>
    </source>
</evidence>
<dbReference type="GO" id="GO:0006282">
    <property type="term" value="P:regulation of DNA repair"/>
    <property type="evidence" value="ECO:0007669"/>
    <property type="project" value="UniProtKB-UniRule"/>
</dbReference>
<evidence type="ECO:0000313" key="9">
    <source>
        <dbReference type="Proteomes" id="UP000824204"/>
    </source>
</evidence>
<evidence type="ECO:0000256" key="3">
    <source>
        <dbReference type="ARBA" id="ARBA00018111"/>
    </source>
</evidence>
<dbReference type="InterPro" id="IPR003783">
    <property type="entry name" value="Regulatory_RecX"/>
</dbReference>
<dbReference type="AlphaFoldDB" id="A0A9D1V8J7"/>
<evidence type="ECO:0000256" key="4">
    <source>
        <dbReference type="ARBA" id="ARBA00022490"/>
    </source>
</evidence>
<reference evidence="8" key="2">
    <citation type="submission" date="2021-04" db="EMBL/GenBank/DDBJ databases">
        <authorList>
            <person name="Gilroy R."/>
        </authorList>
    </citation>
    <scope>NUCLEOTIDE SEQUENCE</scope>
    <source>
        <strain evidence="8">811</strain>
    </source>
</reference>
<sequence length="205" mass="23700">MAEITSIVQQKKDKERVSVYVDGRFYCGMMLETVIRCRLKEGMQIDCEKLDEIQFENEKSQALDKAITHLSATMKTQKQMRDFLKKKGYADAVCEYVLEKLREYRFVDDREYCTQFVETAGKNYGSLRIAQELKKRGAQEEDIDAALSERTGESEAAEKAVRKYMKNKEFTRENLSKAFRNLLSKGFDYETAKEALASLGADEED</sequence>
<dbReference type="InterPro" id="IPR053924">
    <property type="entry name" value="RecX_HTH_2nd"/>
</dbReference>
<dbReference type="InterPro" id="IPR053926">
    <property type="entry name" value="RecX_HTH_1st"/>
</dbReference>
<comment type="subcellular location">
    <subcellularLocation>
        <location evidence="1 5">Cytoplasm</location>
    </subcellularLocation>
</comment>
<dbReference type="InterPro" id="IPR036388">
    <property type="entry name" value="WH-like_DNA-bd_sf"/>
</dbReference>
<dbReference type="GO" id="GO:0005737">
    <property type="term" value="C:cytoplasm"/>
    <property type="evidence" value="ECO:0007669"/>
    <property type="project" value="UniProtKB-SubCell"/>
</dbReference>
<dbReference type="Pfam" id="PF21982">
    <property type="entry name" value="RecX_HTH1"/>
    <property type="match status" value="1"/>
</dbReference>
<dbReference type="EMBL" id="DXFX01000082">
    <property type="protein sequence ID" value="HIX08102.1"/>
    <property type="molecule type" value="Genomic_DNA"/>
</dbReference>
<dbReference type="PANTHER" id="PTHR33602:SF1">
    <property type="entry name" value="REGULATORY PROTEIN RECX FAMILY PROTEIN"/>
    <property type="match status" value="1"/>
</dbReference>
<dbReference type="Pfam" id="PF02631">
    <property type="entry name" value="RecX_HTH2"/>
    <property type="match status" value="1"/>
</dbReference>
<protein>
    <recommendedName>
        <fullName evidence="3 5">Regulatory protein RecX</fullName>
    </recommendedName>
</protein>
<comment type="function">
    <text evidence="5">Modulates RecA activity.</text>
</comment>
<comment type="similarity">
    <text evidence="2 5">Belongs to the RecX family.</text>
</comment>
<keyword evidence="4 5" id="KW-0963">Cytoplasm</keyword>
<feature type="domain" description="RecX second three-helical" evidence="6">
    <location>
        <begin position="108"/>
        <end position="147"/>
    </location>
</feature>
<dbReference type="PANTHER" id="PTHR33602">
    <property type="entry name" value="REGULATORY PROTEIN RECX FAMILY PROTEIN"/>
    <property type="match status" value="1"/>
</dbReference>
<dbReference type="Gene3D" id="1.10.10.10">
    <property type="entry name" value="Winged helix-like DNA-binding domain superfamily/Winged helix DNA-binding domain"/>
    <property type="match status" value="3"/>
</dbReference>